<dbReference type="GO" id="GO:0005524">
    <property type="term" value="F:ATP binding"/>
    <property type="evidence" value="ECO:0007669"/>
    <property type="project" value="UniProtKB-UniRule"/>
</dbReference>
<dbReference type="PROSITE" id="PS51447">
    <property type="entry name" value="FDX_ACB"/>
    <property type="match status" value="1"/>
</dbReference>
<keyword evidence="7 11" id="KW-0460">Magnesium</keyword>
<evidence type="ECO:0000256" key="3">
    <source>
        <dbReference type="ARBA" id="ARBA00022598"/>
    </source>
</evidence>
<sequence>MKFSYNWLKALYPKIPPPEKSAELLTFHAFQVEGLEKVGTDIALDLDQQVLGRRASDASGHLGIAREIAVIRGGELKTPPVAVKEDPKIRADDLLRVRVETPLVARYSARVLTGITVGPSPKWMQERLRTSGLRPINVVVDTTNYVMLETGQPLHAFDCDKLRNGENKKLTIIARQAKKGETLETLGDEGQRLTLAATDIVIADANGPIGLGGIKGGKGSEIRSETKRIVIEAANFDPATIRLTAQRLKLRTDASWRFEHGISPEMATDALDRAAELLAKHAHGRIAKGTVDAYPQKEPRRAIPFSPSRAASLMGVAVPEAVAVSILKRLGCAITKKTRGLYRVIPPFFRRDLAIEEDLIEEVARIWGLEKIPAVLPVISGGIAKKSDRRMFEDALKDRLVGLGFTESHLSSFIGERTLALFQMLPEHLYHLENPTSPETAMLMNLAIVQYIRSASENLRHFDAVRIFGIGRNFTKTPAGPVERRTLIIALAERGKDGREEFYTLKGAVDTLLEASGIADHSYDNRPEALRRHTVWAHPGRMAEIVAGENVIGVIGELSPEFTTATKSRARIALAELDIEKLLAAIETEQEFRPIGKYPSIIRDIAVVVPEDAKADDVEGVIENAGGELLADSDLFDYFQDEAMTERGEKSLAFHLVFQSPKKTLTDGEVNRLYTKITAALRERGWEVRE</sequence>
<dbReference type="SUPFAM" id="SSF54991">
    <property type="entry name" value="Anticodon-binding domain of PheRS"/>
    <property type="match status" value="1"/>
</dbReference>
<evidence type="ECO:0000259" key="12">
    <source>
        <dbReference type="PROSITE" id="PS51447"/>
    </source>
</evidence>
<dbReference type="GO" id="GO:0000287">
    <property type="term" value="F:magnesium ion binding"/>
    <property type="evidence" value="ECO:0007669"/>
    <property type="project" value="UniProtKB-UniRule"/>
</dbReference>
<comment type="subcellular location">
    <subcellularLocation>
        <location evidence="11">Cytoplasm</location>
    </subcellularLocation>
</comment>
<dbReference type="Pfam" id="PF03483">
    <property type="entry name" value="B3_4"/>
    <property type="match status" value="1"/>
</dbReference>
<keyword evidence="6 11" id="KW-0067">ATP-binding</keyword>
<dbReference type="SMART" id="SM00896">
    <property type="entry name" value="FDX-ACB"/>
    <property type="match status" value="1"/>
</dbReference>
<evidence type="ECO:0000256" key="8">
    <source>
        <dbReference type="ARBA" id="ARBA00022917"/>
    </source>
</evidence>
<dbReference type="Gene3D" id="3.30.70.380">
    <property type="entry name" value="Ferrodoxin-fold anticodon-binding domain"/>
    <property type="match status" value="1"/>
</dbReference>
<dbReference type="InterPro" id="IPR005121">
    <property type="entry name" value="Fdx_antiC-bd"/>
</dbReference>
<dbReference type="Gene3D" id="3.30.930.10">
    <property type="entry name" value="Bira Bifunctional Protein, Domain 2"/>
    <property type="match status" value="1"/>
</dbReference>
<reference evidence="14 15" key="1">
    <citation type="journal article" date="2016" name="Nat. Commun.">
        <title>Thousands of microbial genomes shed light on interconnected biogeochemical processes in an aquifer system.</title>
        <authorList>
            <person name="Anantharaman K."/>
            <person name="Brown C.T."/>
            <person name="Hug L.A."/>
            <person name="Sharon I."/>
            <person name="Castelle C.J."/>
            <person name="Probst A.J."/>
            <person name="Thomas B.C."/>
            <person name="Singh A."/>
            <person name="Wilkins M.J."/>
            <person name="Karaoz U."/>
            <person name="Brodie E.L."/>
            <person name="Williams K.H."/>
            <person name="Hubbard S.S."/>
            <person name="Banfield J.F."/>
        </authorList>
    </citation>
    <scope>NUCLEOTIDE SEQUENCE [LARGE SCALE GENOMIC DNA]</scope>
</reference>
<gene>
    <name evidence="11" type="primary">pheT</name>
    <name evidence="14" type="ORF">A3A44_02090</name>
</gene>
<dbReference type="SMART" id="SM00873">
    <property type="entry name" value="B3_4"/>
    <property type="match status" value="1"/>
</dbReference>
<dbReference type="Pfam" id="PF03147">
    <property type="entry name" value="FDX-ACB"/>
    <property type="match status" value="1"/>
</dbReference>
<dbReference type="GO" id="GO:0006432">
    <property type="term" value="P:phenylalanyl-tRNA aminoacylation"/>
    <property type="evidence" value="ECO:0007669"/>
    <property type="project" value="UniProtKB-UniRule"/>
</dbReference>
<organism evidence="14 15">
    <name type="scientific">Candidatus Sungbacteria bacterium RIFCSPLOWO2_01_FULL_60_25</name>
    <dbReference type="NCBI Taxonomy" id="1802281"/>
    <lineage>
        <taxon>Bacteria</taxon>
        <taxon>Candidatus Sungiibacteriota</taxon>
    </lineage>
</organism>
<evidence type="ECO:0000256" key="2">
    <source>
        <dbReference type="ARBA" id="ARBA00011209"/>
    </source>
</evidence>
<protein>
    <recommendedName>
        <fullName evidence="11">Phenylalanine--tRNA ligase beta subunit</fullName>
        <ecNumber evidence="11">6.1.1.20</ecNumber>
    </recommendedName>
    <alternativeName>
        <fullName evidence="11">Phenylalanyl-tRNA synthetase beta subunit</fullName>
        <shortName evidence="11">PheRS</shortName>
    </alternativeName>
</protein>
<evidence type="ECO:0000256" key="1">
    <source>
        <dbReference type="ARBA" id="ARBA00008653"/>
    </source>
</evidence>
<evidence type="ECO:0000256" key="7">
    <source>
        <dbReference type="ARBA" id="ARBA00022842"/>
    </source>
</evidence>
<keyword evidence="11" id="KW-0963">Cytoplasm</keyword>
<name>A0A1G2LH70_9BACT</name>
<comment type="cofactor">
    <cofactor evidence="11">
        <name>Mg(2+)</name>
        <dbReference type="ChEBI" id="CHEBI:18420"/>
    </cofactor>
    <text evidence="11">Binds 2 magnesium ions per tetramer.</text>
</comment>
<dbReference type="InterPro" id="IPR009061">
    <property type="entry name" value="DNA-bd_dom_put_sf"/>
</dbReference>
<dbReference type="InterPro" id="IPR020825">
    <property type="entry name" value="Phe-tRNA_synthase-like_B3/B4"/>
</dbReference>
<accession>A0A1G2LH70</accession>
<keyword evidence="8 11" id="KW-0648">Protein biosynthesis</keyword>
<dbReference type="InterPro" id="IPR045864">
    <property type="entry name" value="aa-tRNA-synth_II/BPL/LPL"/>
</dbReference>
<dbReference type="EMBL" id="MHQT01000002">
    <property type="protein sequence ID" value="OHA10172.1"/>
    <property type="molecule type" value="Genomic_DNA"/>
</dbReference>
<dbReference type="GO" id="GO:0003723">
    <property type="term" value="F:RNA binding"/>
    <property type="evidence" value="ECO:0007669"/>
    <property type="project" value="InterPro"/>
</dbReference>
<evidence type="ECO:0000313" key="15">
    <source>
        <dbReference type="Proteomes" id="UP000178977"/>
    </source>
</evidence>
<comment type="caution">
    <text evidence="14">The sequence shown here is derived from an EMBL/GenBank/DDBJ whole genome shotgun (WGS) entry which is preliminary data.</text>
</comment>
<feature type="binding site" evidence="11">
    <location>
        <position position="361"/>
    </location>
    <ligand>
        <name>Mg(2+)</name>
        <dbReference type="ChEBI" id="CHEBI:18420"/>
        <note>shared with alpha subunit</note>
    </ligand>
</feature>
<dbReference type="EC" id="6.1.1.20" evidence="11"/>
<dbReference type="STRING" id="1802281.A3A44_02090"/>
<comment type="subunit">
    <text evidence="2 11">Tetramer of two alpha and two beta subunits.</text>
</comment>
<dbReference type="PROSITE" id="PS51483">
    <property type="entry name" value="B5"/>
    <property type="match status" value="1"/>
</dbReference>
<dbReference type="InterPro" id="IPR004532">
    <property type="entry name" value="Phe-tRNA-ligase_IIc_bsu_bact"/>
</dbReference>
<dbReference type="Gene3D" id="3.30.56.10">
    <property type="match status" value="2"/>
</dbReference>
<dbReference type="Gene3D" id="3.50.40.10">
    <property type="entry name" value="Phenylalanyl-trna Synthetase, Chain B, domain 3"/>
    <property type="match status" value="1"/>
</dbReference>
<dbReference type="PANTHER" id="PTHR10947:SF0">
    <property type="entry name" value="PHENYLALANINE--TRNA LIGASE BETA SUBUNIT"/>
    <property type="match status" value="1"/>
</dbReference>
<dbReference type="SUPFAM" id="SSF46955">
    <property type="entry name" value="Putative DNA-binding domain"/>
    <property type="match status" value="2"/>
</dbReference>
<evidence type="ECO:0000259" key="13">
    <source>
        <dbReference type="PROSITE" id="PS51483"/>
    </source>
</evidence>
<proteinExistence type="inferred from homology"/>
<dbReference type="SUPFAM" id="SSF56037">
    <property type="entry name" value="PheT/TilS domain"/>
    <property type="match status" value="1"/>
</dbReference>
<keyword evidence="9 11" id="KW-0030">Aminoacyl-tRNA synthetase</keyword>
<dbReference type="PANTHER" id="PTHR10947">
    <property type="entry name" value="PHENYLALANYL-TRNA SYNTHETASE BETA CHAIN AND LEUCINE-RICH REPEAT-CONTAINING PROTEIN 47"/>
    <property type="match status" value="1"/>
</dbReference>
<evidence type="ECO:0000256" key="4">
    <source>
        <dbReference type="ARBA" id="ARBA00022723"/>
    </source>
</evidence>
<keyword evidence="3 11" id="KW-0436">Ligase</keyword>
<feature type="binding site" evidence="11">
    <location>
        <position position="362"/>
    </location>
    <ligand>
        <name>Mg(2+)</name>
        <dbReference type="ChEBI" id="CHEBI:18420"/>
        <note>shared with alpha subunit</note>
    </ligand>
</feature>
<evidence type="ECO:0000256" key="10">
    <source>
        <dbReference type="ARBA" id="ARBA00049255"/>
    </source>
</evidence>
<dbReference type="Proteomes" id="UP000178977">
    <property type="component" value="Unassembled WGS sequence"/>
</dbReference>
<dbReference type="NCBIfam" id="TIGR00472">
    <property type="entry name" value="pheT_bact"/>
    <property type="match status" value="1"/>
</dbReference>
<dbReference type="GO" id="GO:0004826">
    <property type="term" value="F:phenylalanine-tRNA ligase activity"/>
    <property type="evidence" value="ECO:0007669"/>
    <property type="project" value="UniProtKB-UniRule"/>
</dbReference>
<dbReference type="InterPro" id="IPR041616">
    <property type="entry name" value="PheRS_beta_core"/>
</dbReference>
<dbReference type="SMART" id="SM00874">
    <property type="entry name" value="B5"/>
    <property type="match status" value="1"/>
</dbReference>
<keyword evidence="4 11" id="KW-0479">Metal-binding</keyword>
<keyword evidence="5 11" id="KW-0547">Nucleotide-binding</keyword>
<comment type="catalytic activity">
    <reaction evidence="10 11">
        <text>tRNA(Phe) + L-phenylalanine + ATP = L-phenylalanyl-tRNA(Phe) + AMP + diphosphate + H(+)</text>
        <dbReference type="Rhea" id="RHEA:19413"/>
        <dbReference type="Rhea" id="RHEA-COMP:9668"/>
        <dbReference type="Rhea" id="RHEA-COMP:9699"/>
        <dbReference type="ChEBI" id="CHEBI:15378"/>
        <dbReference type="ChEBI" id="CHEBI:30616"/>
        <dbReference type="ChEBI" id="CHEBI:33019"/>
        <dbReference type="ChEBI" id="CHEBI:58095"/>
        <dbReference type="ChEBI" id="CHEBI:78442"/>
        <dbReference type="ChEBI" id="CHEBI:78531"/>
        <dbReference type="ChEBI" id="CHEBI:456215"/>
        <dbReference type="EC" id="6.1.1.20"/>
    </reaction>
</comment>
<dbReference type="InterPro" id="IPR036690">
    <property type="entry name" value="Fdx_antiC-bd_sf"/>
</dbReference>
<evidence type="ECO:0000256" key="6">
    <source>
        <dbReference type="ARBA" id="ARBA00022840"/>
    </source>
</evidence>
<evidence type="ECO:0000256" key="5">
    <source>
        <dbReference type="ARBA" id="ARBA00022741"/>
    </source>
</evidence>
<dbReference type="SUPFAM" id="SSF55681">
    <property type="entry name" value="Class II aaRS and biotin synthetases"/>
    <property type="match status" value="1"/>
</dbReference>
<dbReference type="InterPro" id="IPR005147">
    <property type="entry name" value="tRNA_synthase_B5-dom"/>
</dbReference>
<feature type="binding site" evidence="11">
    <location>
        <position position="352"/>
    </location>
    <ligand>
        <name>Mg(2+)</name>
        <dbReference type="ChEBI" id="CHEBI:18420"/>
        <note>shared with alpha subunit</note>
    </ligand>
</feature>
<dbReference type="HAMAP" id="MF_00283">
    <property type="entry name" value="Phe_tRNA_synth_beta1"/>
    <property type="match status" value="1"/>
</dbReference>
<feature type="binding site" evidence="11">
    <location>
        <position position="358"/>
    </location>
    <ligand>
        <name>Mg(2+)</name>
        <dbReference type="ChEBI" id="CHEBI:18420"/>
        <note>shared with alpha subunit</note>
    </ligand>
</feature>
<feature type="domain" description="B5" evidence="13">
    <location>
        <begin position="298"/>
        <end position="374"/>
    </location>
</feature>
<evidence type="ECO:0000313" key="14">
    <source>
        <dbReference type="EMBL" id="OHA10172.1"/>
    </source>
</evidence>
<dbReference type="Pfam" id="PF03484">
    <property type="entry name" value="B5"/>
    <property type="match status" value="1"/>
</dbReference>
<evidence type="ECO:0000256" key="11">
    <source>
        <dbReference type="HAMAP-Rule" id="MF_00283"/>
    </source>
</evidence>
<dbReference type="Pfam" id="PF17759">
    <property type="entry name" value="tRNA_synthFbeta"/>
    <property type="match status" value="1"/>
</dbReference>
<dbReference type="AlphaFoldDB" id="A0A1G2LH70"/>
<comment type="similarity">
    <text evidence="1 11">Belongs to the phenylalanyl-tRNA synthetase beta subunit family. Type 1 subfamily.</text>
</comment>
<dbReference type="InterPro" id="IPR045060">
    <property type="entry name" value="Phe-tRNA-ligase_IIc_bsu"/>
</dbReference>
<feature type="domain" description="FDX-ACB" evidence="12">
    <location>
        <begin position="596"/>
        <end position="689"/>
    </location>
</feature>
<dbReference type="InterPro" id="IPR005146">
    <property type="entry name" value="B3/B4_tRNA-bd"/>
</dbReference>
<evidence type="ECO:0000256" key="9">
    <source>
        <dbReference type="ARBA" id="ARBA00023146"/>
    </source>
</evidence>
<dbReference type="GO" id="GO:0009328">
    <property type="term" value="C:phenylalanine-tRNA ligase complex"/>
    <property type="evidence" value="ECO:0007669"/>
    <property type="project" value="TreeGrafter"/>
</dbReference>